<gene>
    <name evidence="4" type="ORF">QG37_07605</name>
</gene>
<dbReference type="PANTHER" id="PTHR22904:SF523">
    <property type="entry name" value="STRESS-INDUCED-PHOSPHOPROTEIN 1"/>
    <property type="match status" value="1"/>
</dbReference>
<reference evidence="5" key="1">
    <citation type="journal article" date="2015" name="BMC Genomics">
        <title>Draft genome of a commonly misdiagnosed multidrug resistant pathogen Candida auris.</title>
        <authorList>
            <person name="Chatterjee S."/>
            <person name="Alampalli S.V."/>
            <person name="Nageshan R.K."/>
            <person name="Chettiar S.T."/>
            <person name="Joshi S."/>
            <person name="Tatu U.S."/>
        </authorList>
    </citation>
    <scope>NUCLEOTIDE SEQUENCE [LARGE SCALE GENOMIC DNA]</scope>
    <source>
        <strain evidence="5">6684</strain>
    </source>
</reference>
<dbReference type="VEuPathDB" id="FungiDB:CJI97_003606"/>
<dbReference type="VEuPathDB" id="FungiDB:QG37_07605"/>
<dbReference type="VEuPathDB" id="FungiDB:B9J08_003533"/>
<name>A0A0L0NPM8_CANAR</name>
<evidence type="ECO:0000256" key="3">
    <source>
        <dbReference type="PROSITE-ProRule" id="PRU00339"/>
    </source>
</evidence>
<dbReference type="GO" id="GO:0051879">
    <property type="term" value="F:Hsp90 protein binding"/>
    <property type="evidence" value="ECO:0007669"/>
    <property type="project" value="TreeGrafter"/>
</dbReference>
<keyword evidence="2 3" id="KW-0802">TPR repeat</keyword>
<evidence type="ECO:0000313" key="5">
    <source>
        <dbReference type="Proteomes" id="UP000037122"/>
    </source>
</evidence>
<accession>A0A0L0NPM8</accession>
<sequence>MAPHYILLVEKLKLLPQLMEFDIRYDPKTKGVVFTQEPEEPNLQLSLEMEQLSTLTTELIGITDPYPPKPTAESFNKDLSKMIKKLYEGGVQSFKQEKYADLAKQFTIAIEVINRRNKFELFLGTLQELGLLLMSRADAYLKCKEYLKAFNDADMLIGMMMCTPENFLRRGVANYFLGNYEDARADYQRGLAFDEDNERLITELDICLDKILEENGDYL</sequence>
<dbReference type="SUPFAM" id="SSF48452">
    <property type="entry name" value="TPR-like"/>
    <property type="match status" value="1"/>
</dbReference>
<dbReference type="AlphaFoldDB" id="A0A0L0NPM8"/>
<dbReference type="VEuPathDB" id="FungiDB:CJI96_0001937"/>
<dbReference type="Gene3D" id="1.25.40.10">
    <property type="entry name" value="Tetratricopeptide repeat domain"/>
    <property type="match status" value="1"/>
</dbReference>
<evidence type="ECO:0000313" key="4">
    <source>
        <dbReference type="EMBL" id="KND96117.1"/>
    </source>
</evidence>
<proteinExistence type="predicted"/>
<dbReference type="VEuPathDB" id="FungiDB:CJJ09_000575"/>
<keyword evidence="1" id="KW-0677">Repeat</keyword>
<dbReference type="InterPro" id="IPR019734">
    <property type="entry name" value="TPR_rpt"/>
</dbReference>
<dbReference type="InterPro" id="IPR011990">
    <property type="entry name" value="TPR-like_helical_dom_sf"/>
</dbReference>
<dbReference type="Proteomes" id="UP000037122">
    <property type="component" value="Unassembled WGS sequence"/>
</dbReference>
<dbReference type="VEuPathDB" id="FungiDB:CJJ07_001672"/>
<feature type="repeat" description="TPR" evidence="3">
    <location>
        <begin position="164"/>
        <end position="197"/>
    </location>
</feature>
<dbReference type="PANTHER" id="PTHR22904">
    <property type="entry name" value="TPR REPEAT CONTAINING PROTEIN"/>
    <property type="match status" value="1"/>
</dbReference>
<organism evidence="4 5">
    <name type="scientific">Candidozyma auris</name>
    <name type="common">Yeast</name>
    <name type="synonym">Candida auris</name>
    <dbReference type="NCBI Taxonomy" id="498019"/>
    <lineage>
        <taxon>Eukaryota</taxon>
        <taxon>Fungi</taxon>
        <taxon>Dikarya</taxon>
        <taxon>Ascomycota</taxon>
        <taxon>Saccharomycotina</taxon>
        <taxon>Pichiomycetes</taxon>
        <taxon>Metschnikowiaceae</taxon>
        <taxon>Candidozyma</taxon>
    </lineage>
</organism>
<evidence type="ECO:0000256" key="2">
    <source>
        <dbReference type="ARBA" id="ARBA00022803"/>
    </source>
</evidence>
<evidence type="ECO:0000256" key="1">
    <source>
        <dbReference type="ARBA" id="ARBA00022737"/>
    </source>
</evidence>
<comment type="caution">
    <text evidence="4">The sequence shown here is derived from an EMBL/GenBank/DDBJ whole genome shotgun (WGS) entry which is preliminary data.</text>
</comment>
<protein>
    <submittedName>
        <fullName evidence="4">Uncharacterized protein</fullName>
    </submittedName>
</protein>
<dbReference type="PROSITE" id="PS50005">
    <property type="entry name" value="TPR"/>
    <property type="match status" value="1"/>
</dbReference>
<dbReference type="EMBL" id="LGST01000059">
    <property type="protein sequence ID" value="KND96117.1"/>
    <property type="molecule type" value="Genomic_DNA"/>
</dbReference>